<dbReference type="STRING" id="7375.A0A0L0BUK0"/>
<dbReference type="Proteomes" id="UP000037069">
    <property type="component" value="Unassembled WGS sequence"/>
</dbReference>
<feature type="compositionally biased region" description="Acidic residues" evidence="1">
    <location>
        <begin position="143"/>
        <end position="162"/>
    </location>
</feature>
<dbReference type="AlphaFoldDB" id="A0A0L0BUK0"/>
<accession>A0A0L0BUK0</accession>
<keyword evidence="3" id="KW-1185">Reference proteome</keyword>
<reference evidence="2 3" key="1">
    <citation type="journal article" date="2015" name="Nat. Commun.">
        <title>Lucilia cuprina genome unlocks parasitic fly biology to underpin future interventions.</title>
        <authorList>
            <person name="Anstead C.A."/>
            <person name="Korhonen P.K."/>
            <person name="Young N.D."/>
            <person name="Hall R.S."/>
            <person name="Jex A.R."/>
            <person name="Murali S.C."/>
            <person name="Hughes D.S."/>
            <person name="Lee S.F."/>
            <person name="Perry T."/>
            <person name="Stroehlein A.J."/>
            <person name="Ansell B.R."/>
            <person name="Breugelmans B."/>
            <person name="Hofmann A."/>
            <person name="Qu J."/>
            <person name="Dugan S."/>
            <person name="Lee S.L."/>
            <person name="Chao H."/>
            <person name="Dinh H."/>
            <person name="Han Y."/>
            <person name="Doddapaneni H.V."/>
            <person name="Worley K.C."/>
            <person name="Muzny D.M."/>
            <person name="Ioannidis P."/>
            <person name="Waterhouse R.M."/>
            <person name="Zdobnov E.M."/>
            <person name="James P.J."/>
            <person name="Bagnall N.H."/>
            <person name="Kotze A.C."/>
            <person name="Gibbs R.A."/>
            <person name="Richards S."/>
            <person name="Batterham P."/>
            <person name="Gasser R.B."/>
        </authorList>
    </citation>
    <scope>NUCLEOTIDE SEQUENCE [LARGE SCALE GENOMIC DNA]</scope>
    <source>
        <strain evidence="2 3">LS</strain>
        <tissue evidence="2">Full body</tissue>
    </source>
</reference>
<dbReference type="OrthoDB" id="7458733at2759"/>
<organism evidence="2 3">
    <name type="scientific">Lucilia cuprina</name>
    <name type="common">Green bottle fly</name>
    <name type="synonym">Australian sheep blowfly</name>
    <dbReference type="NCBI Taxonomy" id="7375"/>
    <lineage>
        <taxon>Eukaryota</taxon>
        <taxon>Metazoa</taxon>
        <taxon>Ecdysozoa</taxon>
        <taxon>Arthropoda</taxon>
        <taxon>Hexapoda</taxon>
        <taxon>Insecta</taxon>
        <taxon>Pterygota</taxon>
        <taxon>Neoptera</taxon>
        <taxon>Endopterygota</taxon>
        <taxon>Diptera</taxon>
        <taxon>Brachycera</taxon>
        <taxon>Muscomorpha</taxon>
        <taxon>Oestroidea</taxon>
        <taxon>Calliphoridae</taxon>
        <taxon>Luciliinae</taxon>
        <taxon>Lucilia</taxon>
    </lineage>
</organism>
<feature type="non-terminal residue" evidence="2">
    <location>
        <position position="436"/>
    </location>
</feature>
<dbReference type="EMBL" id="JRES01001312">
    <property type="protein sequence ID" value="KNC23673.1"/>
    <property type="molecule type" value="Genomic_DNA"/>
</dbReference>
<evidence type="ECO:0000256" key="1">
    <source>
        <dbReference type="SAM" id="MobiDB-lite"/>
    </source>
</evidence>
<gene>
    <name evidence="2" type="ORF">FF38_07839</name>
</gene>
<evidence type="ECO:0000313" key="3">
    <source>
        <dbReference type="Proteomes" id="UP000037069"/>
    </source>
</evidence>
<comment type="caution">
    <text evidence="2">The sequence shown here is derived from an EMBL/GenBank/DDBJ whole genome shotgun (WGS) entry which is preliminary data.</text>
</comment>
<protein>
    <submittedName>
        <fullName evidence="2">Uncharacterized protein</fullName>
    </submittedName>
</protein>
<sequence>LSKQPLSFGDEPDLFIRAQGRNSLHFISGIAAANTAAPTTTTTTTSIPLINASTGKINLETSINDCETGYVPTVGRWGAEWPMSHHQGATAVGANHGLSAGSVRVGLTTAIDSEQDKPKILHCIDAAGKLCSNGQLQNNSDSTTDDDDDDDYEDDDDEDDNDLAFGGAGKEQLNTETVKVAEPKDINLTSNPSSERCISVNKLLEEQHRRWWGRLFGGSAPNAEETCGRLWQGDGYNMSAFNQTNGNWPLGHPLPLPDWLPYDEEDHQKGILHLDSVWQFEDLSAIIESKLQPMLDETHYDTVHLFVDFYKAFKRTRRSDLKSFYQFYDIPINRRHHMCVSLAMEIMSRIVEIFPILEHYLYIVSCEEQVISLRDYIETSEELGGLNSPLANVEKEHAMVAMKLNIAGRNGVIILDPGYHVARCVTVMEDQMYPHT</sequence>
<evidence type="ECO:0000313" key="2">
    <source>
        <dbReference type="EMBL" id="KNC23673.1"/>
    </source>
</evidence>
<proteinExistence type="predicted"/>
<feature type="region of interest" description="Disordered" evidence="1">
    <location>
        <begin position="134"/>
        <end position="168"/>
    </location>
</feature>
<name>A0A0L0BUK0_LUCCU</name>
<feature type="non-terminal residue" evidence="2">
    <location>
        <position position="1"/>
    </location>
</feature>